<evidence type="ECO:0000256" key="5">
    <source>
        <dbReference type="ARBA" id="ARBA00022703"/>
    </source>
</evidence>
<sequence>MDAEVRSLDNFDPKIRHFVEYVMLKGEISMFPGSVNIYDAHSGCPAGMNKGRLDRFKMSIPYAGRSVAWEIIFDCTRPTEPPDFIFGTEHEDFLPPMNEIESLLYWDANRRESLHLLIKELLLYYKEHNIQCAGTNIRLQQDIMSLLWQANLKKDDFEVWAPKIENRLGIIHIVTNLNVDFSQLPAFLVQGNPGPDRAILTFSYSSPDSTRISPELHLSPKIEHALGGSSCLKIPSLTSGTLIGDYVICIQKLLKNKVTDVIRGVEKRKEYTAAFLSHFGRSVLEYDLETFSTMSFLFEWNDFFFTFTVTLPLYFPGDQPQFLFQSVYHESRGRPYFQIDKDFPYSPRWSANEMAVRAKAHILETIGKFQRASVLAKQK</sequence>
<keyword evidence="4 15" id="KW-0132">Cell division</keyword>
<comment type="function">
    <text evidence="15">May play a role in homeostasis or cellular differentiation in cells of neural, epithelial and germline origins. May also act as a death receptor-associated anti-apoptotic protein, which inhibits the mitochondrial apoptotic pathway.</text>
</comment>
<reference evidence="16 17" key="1">
    <citation type="submission" date="2018-04" db="EMBL/GenBank/DDBJ databases">
        <title>The genome of golden apple snail Pomacea canaliculata provides insight into stress tolerance and invasive adaptation.</title>
        <authorList>
            <person name="Liu C."/>
            <person name="Liu B."/>
            <person name="Ren Y."/>
            <person name="Zhang Y."/>
            <person name="Wang H."/>
            <person name="Li S."/>
            <person name="Jiang F."/>
            <person name="Yin L."/>
            <person name="Zhang G."/>
            <person name="Qian W."/>
            <person name="Fan W."/>
        </authorList>
    </citation>
    <scope>NUCLEOTIDE SEQUENCE [LARGE SCALE GENOMIC DNA]</scope>
    <source>
        <strain evidence="16">SZHN2017</strain>
        <tissue evidence="16">Muscle</tissue>
    </source>
</reference>
<dbReference type="GO" id="GO:0045739">
    <property type="term" value="P:positive regulation of DNA repair"/>
    <property type="evidence" value="ECO:0007669"/>
    <property type="project" value="UniProtKB-UniRule"/>
</dbReference>
<evidence type="ECO:0000256" key="2">
    <source>
        <dbReference type="ARBA" id="ARBA00019438"/>
    </source>
</evidence>
<comment type="similarity">
    <text evidence="14 15">Belongs to the BABAM2 family.</text>
</comment>
<evidence type="ECO:0000313" key="16">
    <source>
        <dbReference type="EMBL" id="PVD26678.1"/>
    </source>
</evidence>
<evidence type="ECO:0000256" key="8">
    <source>
        <dbReference type="ARBA" id="ARBA00022776"/>
    </source>
</evidence>
<gene>
    <name evidence="16" type="ORF">C0Q70_14356</name>
</gene>
<dbReference type="OMA" id="AGSTWRH"/>
<proteinExistence type="inferred from homology"/>
<dbReference type="PANTHER" id="PTHR15189:SF7">
    <property type="entry name" value="BRISC AND BRCA1-A COMPLEX MEMBER 2"/>
    <property type="match status" value="1"/>
</dbReference>
<comment type="subcellular location">
    <subcellularLocation>
        <location evidence="15">Cytoplasm</location>
    </subcellularLocation>
    <subcellularLocation>
        <location evidence="1 15">Nucleus</location>
    </subcellularLocation>
    <text evidence="15">Localizes at sites of DNA damage at double-strand breaks (DSBs).</text>
</comment>
<keyword evidence="3 15" id="KW-0963">Cytoplasm</keyword>
<evidence type="ECO:0000256" key="3">
    <source>
        <dbReference type="ARBA" id="ARBA00022490"/>
    </source>
</evidence>
<evidence type="ECO:0000256" key="14">
    <source>
        <dbReference type="ARBA" id="ARBA00025766"/>
    </source>
</evidence>
<dbReference type="Pfam" id="PF06113">
    <property type="entry name" value="BRE"/>
    <property type="match status" value="1"/>
</dbReference>
<accession>A0A2T7NZS7</accession>
<keyword evidence="7 15" id="KW-0227">DNA damage</keyword>
<dbReference type="OrthoDB" id="538811at2759"/>
<keyword evidence="8 15" id="KW-0498">Mitosis</keyword>
<evidence type="ECO:0000256" key="6">
    <source>
        <dbReference type="ARBA" id="ARBA00022737"/>
    </source>
</evidence>
<evidence type="ECO:0000256" key="9">
    <source>
        <dbReference type="ARBA" id="ARBA00022786"/>
    </source>
</evidence>
<dbReference type="EMBL" id="PZQS01000008">
    <property type="protein sequence ID" value="PVD26678.1"/>
    <property type="molecule type" value="Genomic_DNA"/>
</dbReference>
<comment type="subunit">
    <text evidence="15">Component of the ARISC complex. Component of the BRCA1-A complex. Component of the BRISC complex. Binds polyubiquitin.</text>
</comment>
<evidence type="ECO:0000256" key="11">
    <source>
        <dbReference type="ARBA" id="ARBA00023204"/>
    </source>
</evidence>
<evidence type="ECO:0000256" key="4">
    <source>
        <dbReference type="ARBA" id="ARBA00022618"/>
    </source>
</evidence>
<evidence type="ECO:0000256" key="12">
    <source>
        <dbReference type="ARBA" id="ARBA00023242"/>
    </source>
</evidence>
<comment type="caution">
    <text evidence="16">The sequence shown here is derived from an EMBL/GenBank/DDBJ whole genome shotgun (WGS) entry which is preliminary data.</text>
</comment>
<dbReference type="STRING" id="400727.A0A2T7NZS7"/>
<dbReference type="GO" id="GO:0070552">
    <property type="term" value="C:BRISC complex"/>
    <property type="evidence" value="ECO:0007669"/>
    <property type="project" value="UniProtKB-UniRule"/>
</dbReference>
<dbReference type="GO" id="GO:0006325">
    <property type="term" value="P:chromatin organization"/>
    <property type="evidence" value="ECO:0007669"/>
    <property type="project" value="UniProtKB-UniRule"/>
</dbReference>
<dbReference type="GO" id="GO:0051301">
    <property type="term" value="P:cell division"/>
    <property type="evidence" value="ECO:0007669"/>
    <property type="project" value="UniProtKB-UniRule"/>
</dbReference>
<dbReference type="Proteomes" id="UP000245119">
    <property type="component" value="Linkage Group LG8"/>
</dbReference>
<dbReference type="CDD" id="cd23664">
    <property type="entry name" value="BRE"/>
    <property type="match status" value="1"/>
</dbReference>
<dbReference type="InterPro" id="IPR010358">
    <property type="entry name" value="BRE"/>
</dbReference>
<name>A0A2T7NZS7_POMCA</name>
<dbReference type="GO" id="GO:0005737">
    <property type="term" value="C:cytoplasm"/>
    <property type="evidence" value="ECO:0007669"/>
    <property type="project" value="UniProtKB-SubCell"/>
</dbReference>
<keyword evidence="12 15" id="KW-0539">Nucleus</keyword>
<dbReference type="GO" id="GO:0006302">
    <property type="term" value="P:double-strand break repair"/>
    <property type="evidence" value="ECO:0007669"/>
    <property type="project" value="UniProtKB-UniRule"/>
</dbReference>
<keyword evidence="13 15" id="KW-0131">Cell cycle</keyword>
<keyword evidence="5 15" id="KW-0053">Apoptosis</keyword>
<dbReference type="GO" id="GO:0031593">
    <property type="term" value="F:polyubiquitin modification-dependent protein binding"/>
    <property type="evidence" value="ECO:0007669"/>
    <property type="project" value="UniProtKB-UniRule"/>
</dbReference>
<dbReference type="GO" id="GO:0070531">
    <property type="term" value="C:BRCA1-A complex"/>
    <property type="evidence" value="ECO:0007669"/>
    <property type="project" value="UniProtKB-UniRule"/>
</dbReference>
<dbReference type="AlphaFoldDB" id="A0A2T7NZS7"/>
<evidence type="ECO:0000256" key="1">
    <source>
        <dbReference type="ARBA" id="ARBA00004123"/>
    </source>
</evidence>
<evidence type="ECO:0000256" key="15">
    <source>
        <dbReference type="RuleBase" id="RU368019"/>
    </source>
</evidence>
<dbReference type="GO" id="GO:0006915">
    <property type="term" value="P:apoptotic process"/>
    <property type="evidence" value="ECO:0007669"/>
    <property type="project" value="UniProtKB-UniRule"/>
</dbReference>
<comment type="domain">
    <text evidence="15">Contains 2 ubiquitin-conjugating enzyme family-like (UEV-like) regions. These regions lack the critical Cys residues required for ubiquitination but retain the ability to bind ubiquitin.</text>
</comment>
<evidence type="ECO:0000256" key="10">
    <source>
        <dbReference type="ARBA" id="ARBA00022853"/>
    </source>
</evidence>
<keyword evidence="17" id="KW-1185">Reference proteome</keyword>
<evidence type="ECO:0000313" key="17">
    <source>
        <dbReference type="Proteomes" id="UP000245119"/>
    </source>
</evidence>
<keyword evidence="9 15" id="KW-0833">Ubl conjugation pathway</keyword>
<protein>
    <recommendedName>
        <fullName evidence="2 15">BRISC and BRCA1-A complex member 2</fullName>
    </recommendedName>
</protein>
<dbReference type="PANTHER" id="PTHR15189">
    <property type="entry name" value="BRISC AND BRCA1-A COMPLEX MEMBER 2"/>
    <property type="match status" value="1"/>
</dbReference>
<evidence type="ECO:0000256" key="13">
    <source>
        <dbReference type="ARBA" id="ARBA00023306"/>
    </source>
</evidence>
<keyword evidence="10 15" id="KW-0156">Chromatin regulator</keyword>
<dbReference type="GO" id="GO:0010212">
    <property type="term" value="P:response to ionizing radiation"/>
    <property type="evidence" value="ECO:0007669"/>
    <property type="project" value="UniProtKB-UniRule"/>
</dbReference>
<evidence type="ECO:0000256" key="7">
    <source>
        <dbReference type="ARBA" id="ARBA00022763"/>
    </source>
</evidence>
<keyword evidence="6" id="KW-0677">Repeat</keyword>
<organism evidence="16 17">
    <name type="scientific">Pomacea canaliculata</name>
    <name type="common">Golden apple snail</name>
    <dbReference type="NCBI Taxonomy" id="400727"/>
    <lineage>
        <taxon>Eukaryota</taxon>
        <taxon>Metazoa</taxon>
        <taxon>Spiralia</taxon>
        <taxon>Lophotrochozoa</taxon>
        <taxon>Mollusca</taxon>
        <taxon>Gastropoda</taxon>
        <taxon>Caenogastropoda</taxon>
        <taxon>Architaenioglossa</taxon>
        <taxon>Ampullarioidea</taxon>
        <taxon>Ampullariidae</taxon>
        <taxon>Pomacea</taxon>
    </lineage>
</organism>
<dbReference type="GO" id="GO:0007095">
    <property type="term" value="P:mitotic G2 DNA damage checkpoint signaling"/>
    <property type="evidence" value="ECO:0007669"/>
    <property type="project" value="UniProtKB-UniRule"/>
</dbReference>
<keyword evidence="11 15" id="KW-0234">DNA repair</keyword>